<dbReference type="AlphaFoldDB" id="A0A1M5F6U7"/>
<evidence type="ECO:0008006" key="3">
    <source>
        <dbReference type="Google" id="ProtNLM"/>
    </source>
</evidence>
<dbReference type="EMBL" id="FQUM01000011">
    <property type="protein sequence ID" value="SHF86771.1"/>
    <property type="molecule type" value="Genomic_DNA"/>
</dbReference>
<name>A0A1M5F6U7_9BACT</name>
<evidence type="ECO:0000313" key="1">
    <source>
        <dbReference type="EMBL" id="SHF86771.1"/>
    </source>
</evidence>
<dbReference type="InterPro" id="IPR032574">
    <property type="entry name" value="DUF4924"/>
</dbReference>
<dbReference type="Pfam" id="PF16271">
    <property type="entry name" value="DUF4924"/>
    <property type="match status" value="1"/>
</dbReference>
<dbReference type="Proteomes" id="UP000184164">
    <property type="component" value="Unassembled WGS sequence"/>
</dbReference>
<proteinExistence type="predicted"/>
<dbReference type="RefSeq" id="WP_073003205.1">
    <property type="nucleotide sequence ID" value="NZ_FQUM01000011.1"/>
</dbReference>
<sequence>MLVAKHKRKENIAEYILYLYQIEDLIRAFGLDTNAINENLVARYNVEGETAKEISEWYRNLVVMLEKEGKQEKGHLQFLINQVNDLNEFHLRLMQTQAAPMYAPVFQAVAGLVNELRQKNPAAESDVQVAIDGIYGYLLLKIQNKNITPETEDAVKRMSQWLSQLSKLFKDFEAGDLEM</sequence>
<dbReference type="STRING" id="1484053.SAMN05444274_11127"/>
<keyword evidence="2" id="KW-1185">Reference proteome</keyword>
<protein>
    <recommendedName>
        <fullName evidence="3">DUF4924 domain-containing protein</fullName>
    </recommendedName>
</protein>
<evidence type="ECO:0000313" key="2">
    <source>
        <dbReference type="Proteomes" id="UP000184164"/>
    </source>
</evidence>
<organism evidence="1 2">
    <name type="scientific">Mariniphaga anaerophila</name>
    <dbReference type="NCBI Taxonomy" id="1484053"/>
    <lineage>
        <taxon>Bacteria</taxon>
        <taxon>Pseudomonadati</taxon>
        <taxon>Bacteroidota</taxon>
        <taxon>Bacteroidia</taxon>
        <taxon>Marinilabiliales</taxon>
        <taxon>Prolixibacteraceae</taxon>
        <taxon>Mariniphaga</taxon>
    </lineage>
</organism>
<reference evidence="1 2" key="1">
    <citation type="submission" date="2016-11" db="EMBL/GenBank/DDBJ databases">
        <authorList>
            <person name="Jaros S."/>
            <person name="Januszkiewicz K."/>
            <person name="Wedrychowicz H."/>
        </authorList>
    </citation>
    <scope>NUCLEOTIDE SEQUENCE [LARGE SCALE GENOMIC DNA]</scope>
    <source>
        <strain evidence="1 2">DSM 26910</strain>
    </source>
</reference>
<gene>
    <name evidence="1" type="ORF">SAMN05444274_11127</name>
</gene>
<dbReference type="OrthoDB" id="1095125at2"/>
<accession>A0A1M5F6U7</accession>